<feature type="region of interest" description="Disordered" evidence="1">
    <location>
        <begin position="55"/>
        <end position="76"/>
    </location>
</feature>
<feature type="non-terminal residue" evidence="2">
    <location>
        <position position="1"/>
    </location>
</feature>
<protein>
    <submittedName>
        <fullName evidence="2">Uncharacterized protein</fullName>
    </submittedName>
</protein>
<dbReference type="AlphaFoldDB" id="A0A0H1BBR7"/>
<name>A0A0H1BBR7_9EURO</name>
<dbReference type="EMBL" id="LDEV01002592">
    <property type="protein sequence ID" value="KLJ08462.1"/>
    <property type="molecule type" value="Genomic_DNA"/>
</dbReference>
<comment type="caution">
    <text evidence="2">The sequence shown here is derived from an EMBL/GenBank/DDBJ whole genome shotgun (WGS) entry which is preliminary data.</text>
</comment>
<reference evidence="3" key="1">
    <citation type="journal article" date="2015" name="PLoS Genet.">
        <title>The dynamic genome and transcriptome of the human fungal pathogen Blastomyces and close relative Emmonsia.</title>
        <authorList>
            <person name="Munoz J.F."/>
            <person name="Gauthier G.M."/>
            <person name="Desjardins C.A."/>
            <person name="Gallo J.E."/>
            <person name="Holder J."/>
            <person name="Sullivan T.D."/>
            <person name="Marty A.J."/>
            <person name="Carmen J.C."/>
            <person name="Chen Z."/>
            <person name="Ding L."/>
            <person name="Gujja S."/>
            <person name="Magrini V."/>
            <person name="Misas E."/>
            <person name="Mitreva M."/>
            <person name="Priest M."/>
            <person name="Saif S."/>
            <person name="Whiston E.A."/>
            <person name="Young S."/>
            <person name="Zeng Q."/>
            <person name="Goldman W.E."/>
            <person name="Mardis E.R."/>
            <person name="Taylor J.W."/>
            <person name="McEwen J.G."/>
            <person name="Clay O.K."/>
            <person name="Klein B.S."/>
            <person name="Cuomo C.A."/>
        </authorList>
    </citation>
    <scope>NUCLEOTIDE SEQUENCE [LARGE SCALE GENOMIC DNA]</scope>
    <source>
        <strain evidence="3">UAMH 139</strain>
    </source>
</reference>
<proteinExistence type="predicted"/>
<sequence length="99" mass="10917">NCPRRRISQTKASQLLKPIHSWTHTTKPRLNSPALELLGLVWGLWALSQAGVEDKDSHNANQQHRSARFHGNRCPKGGGMAARIGCRGGQEQARGRSVN</sequence>
<keyword evidence="3" id="KW-1185">Reference proteome</keyword>
<dbReference type="Proteomes" id="UP000053573">
    <property type="component" value="Unassembled WGS sequence"/>
</dbReference>
<gene>
    <name evidence="2" type="ORF">EMPG_16106</name>
</gene>
<accession>A0A0H1BBR7</accession>
<evidence type="ECO:0000313" key="2">
    <source>
        <dbReference type="EMBL" id="KLJ08462.1"/>
    </source>
</evidence>
<organism evidence="2 3">
    <name type="scientific">Blastomyces silverae</name>
    <dbReference type="NCBI Taxonomy" id="2060906"/>
    <lineage>
        <taxon>Eukaryota</taxon>
        <taxon>Fungi</taxon>
        <taxon>Dikarya</taxon>
        <taxon>Ascomycota</taxon>
        <taxon>Pezizomycotina</taxon>
        <taxon>Eurotiomycetes</taxon>
        <taxon>Eurotiomycetidae</taxon>
        <taxon>Onygenales</taxon>
        <taxon>Ajellomycetaceae</taxon>
        <taxon>Blastomyces</taxon>
    </lineage>
</organism>
<evidence type="ECO:0000256" key="1">
    <source>
        <dbReference type="SAM" id="MobiDB-lite"/>
    </source>
</evidence>
<evidence type="ECO:0000313" key="3">
    <source>
        <dbReference type="Proteomes" id="UP000053573"/>
    </source>
</evidence>
<feature type="non-terminal residue" evidence="2">
    <location>
        <position position="99"/>
    </location>
</feature>